<accession>G5JWB1</accession>
<dbReference type="Pfam" id="PF11773">
    <property type="entry name" value="ComGE"/>
    <property type="match status" value="1"/>
</dbReference>
<keyword evidence="2" id="KW-1185">Reference proteome</keyword>
<name>G5JWB1_9STRE</name>
<protein>
    <submittedName>
        <fullName evidence="1">Uncharacterized protein</fullName>
    </submittedName>
</protein>
<dbReference type="EMBL" id="AEUW02000001">
    <property type="protein sequence ID" value="EHJ52682.1"/>
    <property type="molecule type" value="Genomic_DNA"/>
</dbReference>
<evidence type="ECO:0000313" key="1">
    <source>
        <dbReference type="EMBL" id="EHJ52682.1"/>
    </source>
</evidence>
<reference evidence="1 2" key="1">
    <citation type="journal article" date="2014" name="Int. J. Syst. Evol. Microbiol.">
        <title>Phylogenomics and the dynamic genome evolution of the genus Streptococcus.</title>
        <authorList>
            <consortium name="The Broad Institute Genome Sequencing Platform"/>
            <person name="Richards V.P."/>
            <person name="Palmer S.R."/>
            <person name="Pavinski Bitar P.D."/>
            <person name="Qin X."/>
            <person name="Weinstock G.M."/>
            <person name="Highlander S.K."/>
            <person name="Town C.D."/>
            <person name="Burne R.A."/>
            <person name="Stanhope M.J."/>
        </authorList>
    </citation>
    <scope>NUCLEOTIDE SEQUENCE [LARGE SCALE GENOMIC DNA]</scope>
    <source>
        <strain evidence="1 2">NCTC 11558</strain>
    </source>
</reference>
<sequence length="49" mass="5677">MLNLAIMAVQTKQDKLNLNNNEVQIVRSENGLKIYHNQKEVMKVVKKIP</sequence>
<organism evidence="1 2">
    <name type="scientific">Streptococcus macacae NCTC 11558</name>
    <dbReference type="NCBI Taxonomy" id="764298"/>
    <lineage>
        <taxon>Bacteria</taxon>
        <taxon>Bacillati</taxon>
        <taxon>Bacillota</taxon>
        <taxon>Bacilli</taxon>
        <taxon>Lactobacillales</taxon>
        <taxon>Streptococcaceae</taxon>
        <taxon>Streptococcus</taxon>
    </lineage>
</organism>
<dbReference type="STRING" id="764298.STRMA_1857"/>
<evidence type="ECO:0000313" key="2">
    <source>
        <dbReference type="Proteomes" id="UP000003573"/>
    </source>
</evidence>
<gene>
    <name evidence="1" type="ORF">STRMA_1857</name>
</gene>
<dbReference type="Proteomes" id="UP000003573">
    <property type="component" value="Unassembled WGS sequence"/>
</dbReference>
<proteinExistence type="predicted"/>
<comment type="caution">
    <text evidence="1">The sequence shown here is derived from an EMBL/GenBank/DDBJ whole genome shotgun (WGS) entry which is preliminary data.</text>
</comment>
<dbReference type="InterPro" id="IPR021749">
    <property type="entry name" value="ComGE"/>
</dbReference>
<dbReference type="AlphaFoldDB" id="G5JWB1"/>